<feature type="compositionally biased region" description="Polar residues" evidence="3">
    <location>
        <begin position="195"/>
        <end position="210"/>
    </location>
</feature>
<dbReference type="AlphaFoldDB" id="A0A4Y7Q1R3"/>
<feature type="compositionally biased region" description="Acidic residues" evidence="3">
    <location>
        <begin position="479"/>
        <end position="489"/>
    </location>
</feature>
<feature type="region of interest" description="Disordered" evidence="3">
    <location>
        <begin position="418"/>
        <end position="453"/>
    </location>
</feature>
<accession>A0A4Y7Q1R3</accession>
<dbReference type="Proteomes" id="UP000294933">
    <property type="component" value="Unassembled WGS sequence"/>
</dbReference>
<dbReference type="CDD" id="cd18968">
    <property type="entry name" value="chromodomain"/>
    <property type="match status" value="1"/>
</dbReference>
<evidence type="ECO:0000313" key="5">
    <source>
        <dbReference type="EMBL" id="TDL21583.1"/>
    </source>
</evidence>
<comment type="subcellular location">
    <subcellularLocation>
        <location evidence="1">Nucleus</location>
    </subcellularLocation>
</comment>
<dbReference type="SUPFAM" id="SSF54160">
    <property type="entry name" value="Chromo domain-like"/>
    <property type="match status" value="1"/>
</dbReference>
<dbReference type="Pfam" id="PF00385">
    <property type="entry name" value="Chromo"/>
    <property type="match status" value="1"/>
</dbReference>
<dbReference type="OrthoDB" id="3268967at2759"/>
<protein>
    <recommendedName>
        <fullName evidence="4">Chromo domain-containing protein</fullName>
    </recommendedName>
</protein>
<feature type="compositionally biased region" description="Low complexity" evidence="3">
    <location>
        <begin position="348"/>
        <end position="359"/>
    </location>
</feature>
<dbReference type="InterPro" id="IPR023780">
    <property type="entry name" value="Chromo_domain"/>
</dbReference>
<feature type="region of interest" description="Disordered" evidence="3">
    <location>
        <begin position="59"/>
        <end position="301"/>
    </location>
</feature>
<feature type="compositionally biased region" description="Low complexity" evidence="3">
    <location>
        <begin position="89"/>
        <end position="99"/>
    </location>
</feature>
<feature type="domain" description="Chromo" evidence="4">
    <location>
        <begin position="6"/>
        <end position="70"/>
    </location>
</feature>
<dbReference type="InterPro" id="IPR016197">
    <property type="entry name" value="Chromo-like_dom_sf"/>
</dbReference>
<dbReference type="GO" id="GO:0006338">
    <property type="term" value="P:chromatin remodeling"/>
    <property type="evidence" value="ECO:0007669"/>
    <property type="project" value="UniProtKB-ARBA"/>
</dbReference>
<evidence type="ECO:0000313" key="6">
    <source>
        <dbReference type="Proteomes" id="UP000294933"/>
    </source>
</evidence>
<keyword evidence="2" id="KW-0539">Nucleus</keyword>
<dbReference type="SMART" id="SM00298">
    <property type="entry name" value="CHROMO"/>
    <property type="match status" value="1"/>
</dbReference>
<name>A0A4Y7Q1R3_9AGAM</name>
<dbReference type="EMBL" id="ML170180">
    <property type="protein sequence ID" value="TDL21583.1"/>
    <property type="molecule type" value="Genomic_DNA"/>
</dbReference>
<feature type="compositionally biased region" description="Acidic residues" evidence="3">
    <location>
        <begin position="263"/>
        <end position="279"/>
    </location>
</feature>
<feature type="compositionally biased region" description="Polar residues" evidence="3">
    <location>
        <begin position="365"/>
        <end position="389"/>
    </location>
</feature>
<evidence type="ECO:0000256" key="3">
    <source>
        <dbReference type="SAM" id="MobiDB-lite"/>
    </source>
</evidence>
<feature type="compositionally biased region" description="Basic and acidic residues" evidence="3">
    <location>
        <begin position="60"/>
        <end position="76"/>
    </location>
</feature>
<dbReference type="GO" id="GO:0005634">
    <property type="term" value="C:nucleus"/>
    <property type="evidence" value="ECO:0007669"/>
    <property type="project" value="UniProtKB-SubCell"/>
</dbReference>
<feature type="compositionally biased region" description="Acidic residues" evidence="3">
    <location>
        <begin position="435"/>
        <end position="451"/>
    </location>
</feature>
<dbReference type="VEuPathDB" id="FungiDB:BD410DRAFT_789706"/>
<evidence type="ECO:0000256" key="1">
    <source>
        <dbReference type="ARBA" id="ARBA00004123"/>
    </source>
</evidence>
<dbReference type="STRING" id="50990.A0A4Y7Q1R3"/>
<dbReference type="PROSITE" id="PS50013">
    <property type="entry name" value="CHROMO_2"/>
    <property type="match status" value="1"/>
</dbReference>
<evidence type="ECO:0000256" key="2">
    <source>
        <dbReference type="ARBA" id="ARBA00023242"/>
    </source>
</evidence>
<feature type="region of interest" description="Disordered" evidence="3">
    <location>
        <begin position="474"/>
        <end position="493"/>
    </location>
</feature>
<dbReference type="InterPro" id="IPR051219">
    <property type="entry name" value="Heterochromatin_chromo-domain"/>
</dbReference>
<keyword evidence="6" id="KW-1185">Reference proteome</keyword>
<feature type="region of interest" description="Disordered" evidence="3">
    <location>
        <begin position="338"/>
        <end position="389"/>
    </location>
</feature>
<evidence type="ECO:0000259" key="4">
    <source>
        <dbReference type="PROSITE" id="PS50013"/>
    </source>
</evidence>
<sequence>MAEEEYEVERIVKAVVQRSKGRKTQWLYFTKWRGYGEDENTWEPQRSFKNAQETLTVFWRDADTGGRDRDDAKLFEEGEEVVAGRPKPISSRETQISSESSKKRGHRASASSAEDDREASDSKSNKKSVNAKMDKEPVASGSGSRKKRKVQEPSGTNTTKARPTVRVIDSDDEPLRRPVSKNNSAGRPKPVRSLRSATQTTRQDTPTGRSNSKDRRTAAKNGKDNLRSSSGKQPEPVGSNELGIFKIGANEQDASSPHGSLFSEDEVEALSAVDPDEENGSTRKKKTATQSTTISSSSLPVHRARAANPLIKFVDEPLETPFTGGRISAKARILARMNTGQSEGGGSSSVVGKDSNSNGEPLAESTAQSPSTNTPENATGNSTTQQRGTIGATMSSLLTFAKGKLTTQKVKHVTTVEPLKRIEDQKDSTPPDVADPGDLDGDGYMDIDAPGEPDPQVEIPPTADELLRLAGVDSTGADDLPDFDGDDEQTTSSAEAANALSETVELTSTFGAASGPLTTAVSGAWRRSTVFGPAAPCDTPNEVSWNGNGEGLKTGLGKAKAGFLLSLDPSTTIPVTLKDVSSSEYGKVLLVDQLLPSGLKGPPGKLYTGEVLNHLKNGAWSARICMDEGATSIQKKYFHQFQDSMEQGRLFITVIGGNVLAICSSNNRTLGEKCGINDRLLGLPGAVVVGHVTIEDDCAYANYAMEAEDLVLKPEIDE</sequence>
<feature type="compositionally biased region" description="Basic and acidic residues" evidence="3">
    <location>
        <begin position="211"/>
        <end position="226"/>
    </location>
</feature>
<reference evidence="5 6" key="1">
    <citation type="submission" date="2018-06" db="EMBL/GenBank/DDBJ databases">
        <title>A transcriptomic atlas of mushroom development highlights an independent origin of complex multicellularity.</title>
        <authorList>
            <consortium name="DOE Joint Genome Institute"/>
            <person name="Krizsan K."/>
            <person name="Almasi E."/>
            <person name="Merenyi Z."/>
            <person name="Sahu N."/>
            <person name="Viragh M."/>
            <person name="Koszo T."/>
            <person name="Mondo S."/>
            <person name="Kiss B."/>
            <person name="Balint B."/>
            <person name="Kues U."/>
            <person name="Barry K."/>
            <person name="Hegedus J.C."/>
            <person name="Henrissat B."/>
            <person name="Johnson J."/>
            <person name="Lipzen A."/>
            <person name="Ohm R."/>
            <person name="Nagy I."/>
            <person name="Pangilinan J."/>
            <person name="Yan J."/>
            <person name="Xiong Y."/>
            <person name="Grigoriev I.V."/>
            <person name="Hibbett D.S."/>
            <person name="Nagy L.G."/>
        </authorList>
    </citation>
    <scope>NUCLEOTIDE SEQUENCE [LARGE SCALE GENOMIC DNA]</scope>
    <source>
        <strain evidence="5 6">SZMC22713</strain>
    </source>
</reference>
<organism evidence="5 6">
    <name type="scientific">Rickenella mellea</name>
    <dbReference type="NCBI Taxonomy" id="50990"/>
    <lineage>
        <taxon>Eukaryota</taxon>
        <taxon>Fungi</taxon>
        <taxon>Dikarya</taxon>
        <taxon>Basidiomycota</taxon>
        <taxon>Agaricomycotina</taxon>
        <taxon>Agaricomycetes</taxon>
        <taxon>Hymenochaetales</taxon>
        <taxon>Rickenellaceae</taxon>
        <taxon>Rickenella</taxon>
    </lineage>
</organism>
<feature type="compositionally biased region" description="Basic and acidic residues" evidence="3">
    <location>
        <begin position="418"/>
        <end position="429"/>
    </location>
</feature>
<gene>
    <name evidence="5" type="ORF">BD410DRAFT_789706</name>
</gene>
<dbReference type="PANTHER" id="PTHR22812">
    <property type="entry name" value="CHROMOBOX PROTEIN"/>
    <property type="match status" value="1"/>
</dbReference>
<dbReference type="Gene3D" id="2.40.50.40">
    <property type="match status" value="1"/>
</dbReference>
<dbReference type="InterPro" id="IPR000953">
    <property type="entry name" value="Chromo/chromo_shadow_dom"/>
</dbReference>
<feature type="compositionally biased region" description="Low complexity" evidence="3">
    <location>
        <begin position="288"/>
        <end position="298"/>
    </location>
</feature>
<proteinExistence type="predicted"/>